<comment type="function">
    <text evidence="2">May play the central regulatory role in sporulation. It may be an element of the effector pathway responsible for the activation of sporulation genes in response to nutritional stress. Spo0A may act in concert with spo0H (a sigma factor) to control the expression of some genes that are critical to the sporulation process.</text>
</comment>
<sequence>MIKVAICDDDKEFRKNMHSIVEKHFLTKERSVWIVEFKNGNRLLASHVRFDIIFLDIEMPGLNGIETALKLRKWDVNSKIVYVTNYENYKASAYKVHAFDYIDKPIETATVAAVLDDIIYYLDNKTEKQKYAFKTENGIVTLELDEIFYFEYLARKVVIHGTEGNYVATYKLKELLEKFEQYNFASPHKSFIVNMLYIKSIKGFDIFIENGDKIPLAQKRAVEFKNIFNDFLQETFDRI</sequence>
<dbReference type="RefSeq" id="WP_118445366.1">
    <property type="nucleotide sequence ID" value="NZ_JBCPGC010000084.1"/>
</dbReference>
<evidence type="ECO:0000313" key="7">
    <source>
        <dbReference type="Proteomes" id="UP000285610"/>
    </source>
</evidence>
<dbReference type="GO" id="GO:0003677">
    <property type="term" value="F:DNA binding"/>
    <property type="evidence" value="ECO:0007669"/>
    <property type="project" value="UniProtKB-KW"/>
</dbReference>
<dbReference type="Pfam" id="PF00072">
    <property type="entry name" value="Response_reg"/>
    <property type="match status" value="1"/>
</dbReference>
<evidence type="ECO:0000259" key="5">
    <source>
        <dbReference type="PROSITE" id="PS50930"/>
    </source>
</evidence>
<protein>
    <recommendedName>
        <fullName evidence="1">Stage 0 sporulation protein A homolog</fullName>
    </recommendedName>
</protein>
<dbReference type="Gene3D" id="3.40.50.2300">
    <property type="match status" value="1"/>
</dbReference>
<dbReference type="InterPro" id="IPR011006">
    <property type="entry name" value="CheY-like_superfamily"/>
</dbReference>
<organism evidence="6 7">
    <name type="scientific">Mediterraneibacter gnavus</name>
    <name type="common">Ruminococcus gnavus</name>
    <dbReference type="NCBI Taxonomy" id="33038"/>
    <lineage>
        <taxon>Bacteria</taxon>
        <taxon>Bacillati</taxon>
        <taxon>Bacillota</taxon>
        <taxon>Clostridia</taxon>
        <taxon>Lachnospirales</taxon>
        <taxon>Lachnospiraceae</taxon>
        <taxon>Mediterraneibacter</taxon>
    </lineage>
</organism>
<dbReference type="Proteomes" id="UP000285610">
    <property type="component" value="Unassembled WGS sequence"/>
</dbReference>
<dbReference type="InterPro" id="IPR001789">
    <property type="entry name" value="Sig_transdc_resp-reg_receiver"/>
</dbReference>
<dbReference type="InterPro" id="IPR007492">
    <property type="entry name" value="LytTR_DNA-bd_dom"/>
</dbReference>
<feature type="domain" description="HTH LytTR-type" evidence="5">
    <location>
        <begin position="131"/>
        <end position="230"/>
    </location>
</feature>
<gene>
    <name evidence="6" type="ORF">DWZ50_18485</name>
</gene>
<proteinExistence type="predicted"/>
<feature type="modified residue" description="4-aspartylphosphate" evidence="3">
    <location>
        <position position="56"/>
    </location>
</feature>
<dbReference type="AlphaFoldDB" id="A0A415S236"/>
<keyword evidence="6" id="KW-0238">DNA-binding</keyword>
<feature type="domain" description="Response regulatory" evidence="4">
    <location>
        <begin position="3"/>
        <end position="119"/>
    </location>
</feature>
<dbReference type="InterPro" id="IPR046947">
    <property type="entry name" value="LytR-like"/>
</dbReference>
<evidence type="ECO:0000256" key="2">
    <source>
        <dbReference type="ARBA" id="ARBA00024867"/>
    </source>
</evidence>
<dbReference type="PANTHER" id="PTHR37299:SF1">
    <property type="entry name" value="STAGE 0 SPORULATION PROTEIN A HOMOLOG"/>
    <property type="match status" value="1"/>
</dbReference>
<evidence type="ECO:0000256" key="1">
    <source>
        <dbReference type="ARBA" id="ARBA00018672"/>
    </source>
</evidence>
<dbReference type="GO" id="GO:0000156">
    <property type="term" value="F:phosphorelay response regulator activity"/>
    <property type="evidence" value="ECO:0007669"/>
    <property type="project" value="InterPro"/>
</dbReference>
<dbReference type="Pfam" id="PF04397">
    <property type="entry name" value="LytTR"/>
    <property type="match status" value="1"/>
</dbReference>
<dbReference type="PROSITE" id="PS50930">
    <property type="entry name" value="HTH_LYTTR"/>
    <property type="match status" value="1"/>
</dbReference>
<evidence type="ECO:0000256" key="3">
    <source>
        <dbReference type="PROSITE-ProRule" id="PRU00169"/>
    </source>
</evidence>
<keyword evidence="3" id="KW-0597">Phosphoprotein</keyword>
<dbReference type="PROSITE" id="PS50110">
    <property type="entry name" value="RESPONSE_REGULATORY"/>
    <property type="match status" value="1"/>
</dbReference>
<evidence type="ECO:0000259" key="4">
    <source>
        <dbReference type="PROSITE" id="PS50110"/>
    </source>
</evidence>
<dbReference type="PANTHER" id="PTHR37299">
    <property type="entry name" value="TRANSCRIPTIONAL REGULATOR-RELATED"/>
    <property type="match status" value="1"/>
</dbReference>
<dbReference type="EMBL" id="QRQE01000075">
    <property type="protein sequence ID" value="RHM69174.1"/>
    <property type="molecule type" value="Genomic_DNA"/>
</dbReference>
<dbReference type="SMART" id="SM00850">
    <property type="entry name" value="LytTR"/>
    <property type="match status" value="1"/>
</dbReference>
<reference evidence="6 7" key="1">
    <citation type="submission" date="2018-08" db="EMBL/GenBank/DDBJ databases">
        <title>A genome reference for cultivated species of the human gut microbiota.</title>
        <authorList>
            <person name="Zou Y."/>
            <person name="Xue W."/>
            <person name="Luo G."/>
        </authorList>
    </citation>
    <scope>NUCLEOTIDE SEQUENCE [LARGE SCALE GENOMIC DNA]</scope>
    <source>
        <strain evidence="6 7">AF33-12</strain>
    </source>
</reference>
<dbReference type="SUPFAM" id="SSF52172">
    <property type="entry name" value="CheY-like"/>
    <property type="match status" value="1"/>
</dbReference>
<comment type="caution">
    <text evidence="6">The sequence shown here is derived from an EMBL/GenBank/DDBJ whole genome shotgun (WGS) entry which is preliminary data.</text>
</comment>
<dbReference type="SMART" id="SM00448">
    <property type="entry name" value="REC"/>
    <property type="match status" value="1"/>
</dbReference>
<dbReference type="Gene3D" id="2.40.50.1020">
    <property type="entry name" value="LytTr DNA-binding domain"/>
    <property type="match status" value="1"/>
</dbReference>
<evidence type="ECO:0000313" key="6">
    <source>
        <dbReference type="EMBL" id="RHM69174.1"/>
    </source>
</evidence>
<name>A0A415S236_MEDGN</name>
<accession>A0A415S236</accession>